<dbReference type="AlphaFoldDB" id="A0A645FAD0"/>
<dbReference type="EMBL" id="VSSQ01056723">
    <property type="protein sequence ID" value="MPN10566.1"/>
    <property type="molecule type" value="Genomic_DNA"/>
</dbReference>
<protein>
    <submittedName>
        <fullName evidence="1">Uncharacterized protein</fullName>
    </submittedName>
</protein>
<name>A0A645FAD0_9ZZZZ</name>
<comment type="caution">
    <text evidence="1">The sequence shown here is derived from an EMBL/GenBank/DDBJ whole genome shotgun (WGS) entry which is preliminary data.</text>
</comment>
<accession>A0A645FAD0</accession>
<reference evidence="1" key="1">
    <citation type="submission" date="2019-08" db="EMBL/GenBank/DDBJ databases">
        <authorList>
            <person name="Kucharzyk K."/>
            <person name="Murdoch R.W."/>
            <person name="Higgins S."/>
            <person name="Loffler F."/>
        </authorList>
    </citation>
    <scope>NUCLEOTIDE SEQUENCE</scope>
</reference>
<sequence length="52" mass="5444">MILGILAAEQCMVGSDSQADAPAFTLGLFDDAQRLDAAEVADVQMPFESNLG</sequence>
<proteinExistence type="predicted"/>
<gene>
    <name evidence="1" type="ORF">SDC9_157861</name>
</gene>
<evidence type="ECO:0000313" key="1">
    <source>
        <dbReference type="EMBL" id="MPN10566.1"/>
    </source>
</evidence>
<organism evidence="1">
    <name type="scientific">bioreactor metagenome</name>
    <dbReference type="NCBI Taxonomy" id="1076179"/>
    <lineage>
        <taxon>unclassified sequences</taxon>
        <taxon>metagenomes</taxon>
        <taxon>ecological metagenomes</taxon>
    </lineage>
</organism>